<dbReference type="Proteomes" id="UP000309033">
    <property type="component" value="Unassembled WGS sequence"/>
</dbReference>
<proteinExistence type="predicted"/>
<reference evidence="2" key="1">
    <citation type="submission" date="2019-05" db="EMBL/GenBank/DDBJ databases">
        <title>Isolation, diversity and antifungal activity of Actinobacteria from wheat.</title>
        <authorList>
            <person name="Yu B."/>
        </authorList>
    </citation>
    <scope>NUCLEOTIDE SEQUENCE [LARGE SCALE GENOMIC DNA]</scope>
    <source>
        <strain evidence="2">NEAU-HEGS1-5</strain>
    </source>
</reference>
<gene>
    <name evidence="2" type="ORF">FED44_27430</name>
</gene>
<evidence type="ECO:0000313" key="3">
    <source>
        <dbReference type="Proteomes" id="UP000309033"/>
    </source>
</evidence>
<organism evidence="2 3">
    <name type="scientific">Microbispora triticiradicis</name>
    <dbReference type="NCBI Taxonomy" id="2200763"/>
    <lineage>
        <taxon>Bacteria</taxon>
        <taxon>Bacillati</taxon>
        <taxon>Actinomycetota</taxon>
        <taxon>Actinomycetes</taxon>
        <taxon>Streptosporangiales</taxon>
        <taxon>Streptosporangiaceae</taxon>
        <taxon>Microbispora</taxon>
    </lineage>
</organism>
<protein>
    <recommendedName>
        <fullName evidence="1">DUF7737 domain-containing protein</fullName>
    </recommendedName>
</protein>
<dbReference type="EMBL" id="VANP01000013">
    <property type="protein sequence ID" value="TLP54500.1"/>
    <property type="molecule type" value="Genomic_DNA"/>
</dbReference>
<accession>A0A5R8YM27</accession>
<name>A0A5R8YM27_9ACTN</name>
<dbReference type="AlphaFoldDB" id="A0A5R8YM27"/>
<keyword evidence="3" id="KW-1185">Reference proteome</keyword>
<dbReference type="InterPro" id="IPR056639">
    <property type="entry name" value="DUF7737"/>
</dbReference>
<feature type="domain" description="DUF7737" evidence="1">
    <location>
        <begin position="112"/>
        <end position="213"/>
    </location>
</feature>
<dbReference type="Pfam" id="PF24879">
    <property type="entry name" value="DUF7737"/>
    <property type="match status" value="1"/>
</dbReference>
<sequence>MVGGYDAEAKKELAEGAWRVRFRYETAAVDAGHEVILAATDQVRFDRREGRAFRQVDLAEVPPLVFSEAMRDVDLFVAVTSIATDPEWADRGEDPHHAYWRETSFGVLPPSAQVRRDALARLLPRTAVAYRCTLTDRFLVVRGDLGTYKIHLGGANILMDPGDVYLCIVSARKRDARLFLPFEENGQLSLILSKAFLLANDSTITDEAILRQIQRKRPA</sequence>
<comment type="caution">
    <text evidence="2">The sequence shown here is derived from an EMBL/GenBank/DDBJ whole genome shotgun (WGS) entry which is preliminary data.</text>
</comment>
<evidence type="ECO:0000313" key="2">
    <source>
        <dbReference type="EMBL" id="TLP54500.1"/>
    </source>
</evidence>
<evidence type="ECO:0000259" key="1">
    <source>
        <dbReference type="Pfam" id="PF24879"/>
    </source>
</evidence>
<dbReference type="OrthoDB" id="9763697at2"/>